<dbReference type="InterPro" id="IPR005479">
    <property type="entry name" value="CPAse_ATP-bd"/>
</dbReference>
<gene>
    <name evidence="10" type="ORF">ACFO0N_21130</name>
</gene>
<keyword evidence="5 7" id="KW-0067">ATP-binding</keyword>
<dbReference type="InterPro" id="IPR011764">
    <property type="entry name" value="Biotin_carboxylation_dom"/>
</dbReference>
<evidence type="ECO:0000256" key="5">
    <source>
        <dbReference type="ARBA" id="ARBA00022840"/>
    </source>
</evidence>
<dbReference type="SMART" id="SM01209">
    <property type="entry name" value="GARS_A"/>
    <property type="match status" value="1"/>
</dbReference>
<dbReference type="GO" id="GO:0016874">
    <property type="term" value="F:ligase activity"/>
    <property type="evidence" value="ECO:0007669"/>
    <property type="project" value="UniProtKB-KW"/>
</dbReference>
<evidence type="ECO:0000256" key="2">
    <source>
        <dbReference type="ARBA" id="ARBA00001941"/>
    </source>
</evidence>
<dbReference type="FunFam" id="3.40.50.20:FF:000010">
    <property type="entry name" value="Propionyl-CoA carboxylase subunit alpha"/>
    <property type="match status" value="1"/>
</dbReference>
<keyword evidence="3" id="KW-0436">Ligase</keyword>
<evidence type="ECO:0000259" key="9">
    <source>
        <dbReference type="PROSITE" id="PS50979"/>
    </source>
</evidence>
<organism evidence="10 11">
    <name type="scientific">Halobium salinum</name>
    <dbReference type="NCBI Taxonomy" id="1364940"/>
    <lineage>
        <taxon>Archaea</taxon>
        <taxon>Methanobacteriati</taxon>
        <taxon>Methanobacteriota</taxon>
        <taxon>Stenosarchaea group</taxon>
        <taxon>Halobacteria</taxon>
        <taxon>Halobacteriales</taxon>
        <taxon>Haloferacaceae</taxon>
        <taxon>Halobium</taxon>
    </lineage>
</organism>
<accession>A0ABD5PHY0</accession>
<evidence type="ECO:0000256" key="4">
    <source>
        <dbReference type="ARBA" id="ARBA00022741"/>
    </source>
</evidence>
<name>A0ABD5PHY0_9EURY</name>
<dbReference type="PROSITE" id="PS50975">
    <property type="entry name" value="ATP_GRASP"/>
    <property type="match status" value="1"/>
</dbReference>
<comment type="cofactor">
    <cofactor evidence="2">
        <name>Co(2+)</name>
        <dbReference type="ChEBI" id="CHEBI:48828"/>
    </cofactor>
</comment>
<keyword evidence="11" id="KW-1185">Reference proteome</keyword>
<evidence type="ECO:0000256" key="6">
    <source>
        <dbReference type="ARBA" id="ARBA00022842"/>
    </source>
</evidence>
<dbReference type="Gene3D" id="3.30.470.20">
    <property type="entry name" value="ATP-grasp fold, B domain"/>
    <property type="match status" value="1"/>
</dbReference>
<evidence type="ECO:0000256" key="1">
    <source>
        <dbReference type="ARBA" id="ARBA00001936"/>
    </source>
</evidence>
<dbReference type="InterPro" id="IPR011054">
    <property type="entry name" value="Rudment_hybrid_motif"/>
</dbReference>
<dbReference type="RefSeq" id="WP_390202479.1">
    <property type="nucleotide sequence ID" value="NZ_JAODIW010000005.1"/>
</dbReference>
<evidence type="ECO:0000313" key="11">
    <source>
        <dbReference type="Proteomes" id="UP001595921"/>
    </source>
</evidence>
<dbReference type="PROSITE" id="PS50979">
    <property type="entry name" value="BC"/>
    <property type="match status" value="1"/>
</dbReference>
<dbReference type="SUPFAM" id="SSF52440">
    <property type="entry name" value="PreATP-grasp domain"/>
    <property type="match status" value="1"/>
</dbReference>
<dbReference type="SUPFAM" id="SSF51246">
    <property type="entry name" value="Rudiment single hybrid motif"/>
    <property type="match status" value="1"/>
</dbReference>
<evidence type="ECO:0000313" key="10">
    <source>
        <dbReference type="EMBL" id="MFC4360457.1"/>
    </source>
</evidence>
<dbReference type="AlphaFoldDB" id="A0ABD5PHY0"/>
<dbReference type="SUPFAM" id="SSF56059">
    <property type="entry name" value="Glutathione synthetase ATP-binding domain-like"/>
    <property type="match status" value="1"/>
</dbReference>
<dbReference type="PROSITE" id="PS00867">
    <property type="entry name" value="CPSASE_2"/>
    <property type="match status" value="1"/>
</dbReference>
<keyword evidence="6" id="KW-0460">Magnesium</keyword>
<comment type="cofactor">
    <cofactor evidence="1">
        <name>Mn(2+)</name>
        <dbReference type="ChEBI" id="CHEBI:29035"/>
    </cofactor>
</comment>
<dbReference type="PANTHER" id="PTHR48095:SF2">
    <property type="entry name" value="BIOTIN CARBOXYLASE, CHLOROPLASTIC"/>
    <property type="match status" value="1"/>
</dbReference>
<protein>
    <submittedName>
        <fullName evidence="10">Acetyl/propionyl/methylcrotonyl-CoA carboxylase subunit alpha</fullName>
    </submittedName>
</protein>
<dbReference type="Proteomes" id="UP001595921">
    <property type="component" value="Unassembled WGS sequence"/>
</dbReference>
<feature type="domain" description="Biotin carboxylation" evidence="9">
    <location>
        <begin position="1"/>
        <end position="444"/>
    </location>
</feature>
<dbReference type="Pfam" id="PF02785">
    <property type="entry name" value="Biotin_carb_C"/>
    <property type="match status" value="1"/>
</dbReference>
<dbReference type="InterPro" id="IPR005481">
    <property type="entry name" value="BC-like_N"/>
</dbReference>
<reference evidence="10 11" key="1">
    <citation type="journal article" date="2019" name="Int. J. Syst. Evol. Microbiol.">
        <title>The Global Catalogue of Microorganisms (GCM) 10K type strain sequencing project: providing services to taxonomists for standard genome sequencing and annotation.</title>
        <authorList>
            <consortium name="The Broad Institute Genomics Platform"/>
            <consortium name="The Broad Institute Genome Sequencing Center for Infectious Disease"/>
            <person name="Wu L."/>
            <person name="Ma J."/>
        </authorList>
    </citation>
    <scope>NUCLEOTIDE SEQUENCE [LARGE SCALE GENOMIC DNA]</scope>
    <source>
        <strain evidence="10 11">CGMCC 1.12553</strain>
    </source>
</reference>
<dbReference type="Pfam" id="PF00289">
    <property type="entry name" value="Biotin_carb_N"/>
    <property type="match status" value="1"/>
</dbReference>
<comment type="caution">
    <text evidence="10">The sequence shown here is derived from an EMBL/GenBank/DDBJ whole genome shotgun (WGS) entry which is preliminary data.</text>
</comment>
<sequence>MFDSVLVVNRGEIAVRVVQACHELGVEAVAVYSDTDESAKHVRRADRAMHVGPSTASKSYLDQDAIFEAAHEAGVDAIHPGYGFLAENAGFARRVEEEGFVWVGPSGDAMEALGEKTNARRLMAEADVPIVPGTDAVTEPEAVEAFADEHGYPVAIKADGGGGGRGLVVVEGPDEVEEALTSAIREGEAYFDNPAVYVEKYLESPRHIEVQVLADGHGNVRHLGERDCSMQRRQQKLIEETPSPSLTDAEREEVCEAARRGLAEAGYESAGTVEFLYEDGEFYFLEVNTRIQVEHTVTEAVTGVDLVAWQLRIAAGEPLDFPQSAVDPVGAAMEFRINAEDPAEEFRPMPGTLAKYAPPRGIGVRVDDGVDQDDSVSPFYDSMFAKFVVVAPDRETLVRRARRALREADIEGVPTTIPFHLAVLHDETFLGNEHTTKYVDEVFEFDEEAV</sequence>
<evidence type="ECO:0000259" key="8">
    <source>
        <dbReference type="PROSITE" id="PS50975"/>
    </source>
</evidence>
<dbReference type="InterPro" id="IPR051602">
    <property type="entry name" value="ACC_Biotin_Carboxylase"/>
</dbReference>
<evidence type="ECO:0000256" key="7">
    <source>
        <dbReference type="PROSITE-ProRule" id="PRU00409"/>
    </source>
</evidence>
<dbReference type="InterPro" id="IPR011761">
    <property type="entry name" value="ATP-grasp"/>
</dbReference>
<dbReference type="PANTHER" id="PTHR48095">
    <property type="entry name" value="PYRUVATE CARBOXYLASE SUBUNIT A"/>
    <property type="match status" value="1"/>
</dbReference>
<keyword evidence="4 7" id="KW-0547">Nucleotide-binding</keyword>
<dbReference type="Pfam" id="PF02786">
    <property type="entry name" value="CPSase_L_D2"/>
    <property type="match status" value="1"/>
</dbReference>
<dbReference type="SMART" id="SM00878">
    <property type="entry name" value="Biotin_carb_C"/>
    <property type="match status" value="1"/>
</dbReference>
<feature type="domain" description="ATP-grasp" evidence="8">
    <location>
        <begin position="120"/>
        <end position="315"/>
    </location>
</feature>
<dbReference type="InterPro" id="IPR016185">
    <property type="entry name" value="PreATP-grasp_dom_sf"/>
</dbReference>
<evidence type="ECO:0000256" key="3">
    <source>
        <dbReference type="ARBA" id="ARBA00022598"/>
    </source>
</evidence>
<dbReference type="InterPro" id="IPR005482">
    <property type="entry name" value="Biotin_COase_C"/>
</dbReference>
<proteinExistence type="predicted"/>
<dbReference type="GO" id="GO:0005524">
    <property type="term" value="F:ATP binding"/>
    <property type="evidence" value="ECO:0007669"/>
    <property type="project" value="UniProtKB-UniRule"/>
</dbReference>
<dbReference type="EMBL" id="JBHSDS010000017">
    <property type="protein sequence ID" value="MFC4360457.1"/>
    <property type="molecule type" value="Genomic_DNA"/>
</dbReference>